<name>A0A813LQ43_POLGL</name>
<gene>
    <name evidence="1" type="ORF">PGLA2088_LOCUS46179</name>
</gene>
<dbReference type="Proteomes" id="UP000626109">
    <property type="component" value="Unassembled WGS sequence"/>
</dbReference>
<organism evidence="1 2">
    <name type="scientific">Polarella glacialis</name>
    <name type="common">Dinoflagellate</name>
    <dbReference type="NCBI Taxonomy" id="89957"/>
    <lineage>
        <taxon>Eukaryota</taxon>
        <taxon>Sar</taxon>
        <taxon>Alveolata</taxon>
        <taxon>Dinophyceae</taxon>
        <taxon>Suessiales</taxon>
        <taxon>Suessiaceae</taxon>
        <taxon>Polarella</taxon>
    </lineage>
</organism>
<reference evidence="1" key="1">
    <citation type="submission" date="2021-02" db="EMBL/GenBank/DDBJ databases">
        <authorList>
            <person name="Dougan E. K."/>
            <person name="Rhodes N."/>
            <person name="Thang M."/>
            <person name="Chan C."/>
        </authorList>
    </citation>
    <scope>NUCLEOTIDE SEQUENCE</scope>
</reference>
<protein>
    <submittedName>
        <fullName evidence="1">Uncharacterized protein</fullName>
    </submittedName>
</protein>
<comment type="caution">
    <text evidence="1">The sequence shown here is derived from an EMBL/GenBank/DDBJ whole genome shotgun (WGS) entry which is preliminary data.</text>
</comment>
<evidence type="ECO:0000313" key="2">
    <source>
        <dbReference type="Proteomes" id="UP000626109"/>
    </source>
</evidence>
<sequence length="67" mass="7335">DFVLPEGEEAKALSLRSYFLFSVPVGPGQRYSTAEAAMQAFRGFLLDELRPALRAEAEGASKKLFLA</sequence>
<accession>A0A813LQ43</accession>
<proteinExistence type="predicted"/>
<feature type="non-terminal residue" evidence="1">
    <location>
        <position position="67"/>
    </location>
</feature>
<dbReference type="EMBL" id="CAJNNW010036081">
    <property type="protein sequence ID" value="CAE8731925.1"/>
    <property type="molecule type" value="Genomic_DNA"/>
</dbReference>
<dbReference type="AlphaFoldDB" id="A0A813LQ43"/>
<feature type="non-terminal residue" evidence="1">
    <location>
        <position position="1"/>
    </location>
</feature>
<evidence type="ECO:0000313" key="1">
    <source>
        <dbReference type="EMBL" id="CAE8731925.1"/>
    </source>
</evidence>